<evidence type="ECO:0000313" key="8">
    <source>
        <dbReference type="EMBL" id="KIM94148.1"/>
    </source>
</evidence>
<gene>
    <name evidence="8" type="ORF">OIDMADRAFT_184540</name>
</gene>
<dbReference type="GO" id="GO:0004497">
    <property type="term" value="F:monooxygenase activity"/>
    <property type="evidence" value="ECO:0007669"/>
    <property type="project" value="UniProtKB-KW"/>
</dbReference>
<comment type="cofactor">
    <cofactor evidence="1">
        <name>heme</name>
        <dbReference type="ChEBI" id="CHEBI:30413"/>
    </cofactor>
</comment>
<evidence type="ECO:0000256" key="1">
    <source>
        <dbReference type="ARBA" id="ARBA00001971"/>
    </source>
</evidence>
<dbReference type="GO" id="GO:0046872">
    <property type="term" value="F:metal ion binding"/>
    <property type="evidence" value="ECO:0007669"/>
    <property type="project" value="UniProtKB-KW"/>
</dbReference>
<keyword evidence="7" id="KW-0503">Monooxygenase</keyword>
<evidence type="ECO:0000256" key="5">
    <source>
        <dbReference type="ARBA" id="ARBA00023002"/>
    </source>
</evidence>
<reference evidence="8 9" key="1">
    <citation type="submission" date="2014-04" db="EMBL/GenBank/DDBJ databases">
        <authorList>
            <consortium name="DOE Joint Genome Institute"/>
            <person name="Kuo A."/>
            <person name="Martino E."/>
            <person name="Perotto S."/>
            <person name="Kohler A."/>
            <person name="Nagy L.G."/>
            <person name="Floudas D."/>
            <person name="Copeland A."/>
            <person name="Barry K.W."/>
            <person name="Cichocki N."/>
            <person name="Veneault-Fourrey C."/>
            <person name="LaButti K."/>
            <person name="Lindquist E.A."/>
            <person name="Lipzen A."/>
            <person name="Lundell T."/>
            <person name="Morin E."/>
            <person name="Murat C."/>
            <person name="Sun H."/>
            <person name="Tunlid A."/>
            <person name="Henrissat B."/>
            <person name="Grigoriev I.V."/>
            <person name="Hibbett D.S."/>
            <person name="Martin F."/>
            <person name="Nordberg H.P."/>
            <person name="Cantor M.N."/>
            <person name="Hua S.X."/>
        </authorList>
    </citation>
    <scope>NUCLEOTIDE SEQUENCE [LARGE SCALE GENOMIC DNA]</scope>
    <source>
        <strain evidence="8 9">Zn</strain>
    </source>
</reference>
<keyword evidence="5" id="KW-0560">Oxidoreductase</keyword>
<keyword evidence="6" id="KW-0408">Iron</keyword>
<reference evidence="9" key="2">
    <citation type="submission" date="2015-01" db="EMBL/GenBank/DDBJ databases">
        <title>Evolutionary Origins and Diversification of the Mycorrhizal Mutualists.</title>
        <authorList>
            <consortium name="DOE Joint Genome Institute"/>
            <consortium name="Mycorrhizal Genomics Consortium"/>
            <person name="Kohler A."/>
            <person name="Kuo A."/>
            <person name="Nagy L.G."/>
            <person name="Floudas D."/>
            <person name="Copeland A."/>
            <person name="Barry K.W."/>
            <person name="Cichocki N."/>
            <person name="Veneault-Fourrey C."/>
            <person name="LaButti K."/>
            <person name="Lindquist E.A."/>
            <person name="Lipzen A."/>
            <person name="Lundell T."/>
            <person name="Morin E."/>
            <person name="Murat C."/>
            <person name="Riley R."/>
            <person name="Ohm R."/>
            <person name="Sun H."/>
            <person name="Tunlid A."/>
            <person name="Henrissat B."/>
            <person name="Grigoriev I.V."/>
            <person name="Hibbett D.S."/>
            <person name="Martin F."/>
        </authorList>
    </citation>
    <scope>NUCLEOTIDE SEQUENCE [LARGE SCALE GENOMIC DNA]</scope>
    <source>
        <strain evidence="9">Zn</strain>
    </source>
</reference>
<evidence type="ECO:0000256" key="3">
    <source>
        <dbReference type="ARBA" id="ARBA00022617"/>
    </source>
</evidence>
<evidence type="ECO:0000313" key="9">
    <source>
        <dbReference type="Proteomes" id="UP000054321"/>
    </source>
</evidence>
<keyword evidence="9" id="KW-1185">Reference proteome</keyword>
<comment type="similarity">
    <text evidence="2">Belongs to the cytochrome P450 family.</text>
</comment>
<evidence type="ECO:0000256" key="2">
    <source>
        <dbReference type="ARBA" id="ARBA00010617"/>
    </source>
</evidence>
<dbReference type="EMBL" id="KN832891">
    <property type="protein sequence ID" value="KIM94148.1"/>
    <property type="molecule type" value="Genomic_DNA"/>
</dbReference>
<name>A0A0C3C5J9_OIDMZ</name>
<dbReference type="Proteomes" id="UP000054321">
    <property type="component" value="Unassembled WGS sequence"/>
</dbReference>
<dbReference type="InterPro" id="IPR047146">
    <property type="entry name" value="Cyt_P450_E_CYP52_fungi"/>
</dbReference>
<accession>A0A0C3C5J9</accession>
<protein>
    <submittedName>
        <fullName evidence="8">Uncharacterized protein</fullName>
    </submittedName>
</protein>
<dbReference type="InParanoid" id="A0A0C3C5J9"/>
<evidence type="ECO:0000256" key="7">
    <source>
        <dbReference type="ARBA" id="ARBA00023033"/>
    </source>
</evidence>
<dbReference type="PANTHER" id="PTHR24287:SF1">
    <property type="entry name" value="P450, PUTATIVE (EUROFUNG)-RELATED"/>
    <property type="match status" value="1"/>
</dbReference>
<dbReference type="AlphaFoldDB" id="A0A0C3C5J9"/>
<dbReference type="PANTHER" id="PTHR24287">
    <property type="entry name" value="P450, PUTATIVE (EUROFUNG)-RELATED"/>
    <property type="match status" value="1"/>
</dbReference>
<organism evidence="8 9">
    <name type="scientific">Oidiodendron maius (strain Zn)</name>
    <dbReference type="NCBI Taxonomy" id="913774"/>
    <lineage>
        <taxon>Eukaryota</taxon>
        <taxon>Fungi</taxon>
        <taxon>Dikarya</taxon>
        <taxon>Ascomycota</taxon>
        <taxon>Pezizomycotina</taxon>
        <taxon>Leotiomycetes</taxon>
        <taxon>Leotiomycetes incertae sedis</taxon>
        <taxon>Myxotrichaceae</taxon>
        <taxon>Oidiodendron</taxon>
    </lineage>
</organism>
<sequence>MIFIARQAYVKAMRLNGCKPVREWLHTDPFGIDRARRLVRVIRDGDTQKAAGEDFAACEKTFKSSTMGTATIYTIEWVNINAVRSLEFEKLGVEPLLQGVAVMIGNGIALSDGATWSQTLSPIFQKSQFEELVKKTFENAKAHFE</sequence>
<keyword evidence="4" id="KW-0479">Metal-binding</keyword>
<dbReference type="HOGENOM" id="CLU_1787367_0_0_1"/>
<proteinExistence type="inferred from homology"/>
<evidence type="ECO:0000256" key="4">
    <source>
        <dbReference type="ARBA" id="ARBA00022723"/>
    </source>
</evidence>
<keyword evidence="3" id="KW-0349">Heme</keyword>
<evidence type="ECO:0000256" key="6">
    <source>
        <dbReference type="ARBA" id="ARBA00023004"/>
    </source>
</evidence>